<feature type="transmembrane region" description="Helical" evidence="1">
    <location>
        <begin position="47"/>
        <end position="67"/>
    </location>
</feature>
<keyword evidence="1" id="KW-1133">Transmembrane helix</keyword>
<proteinExistence type="predicted"/>
<evidence type="ECO:0008006" key="4">
    <source>
        <dbReference type="Google" id="ProtNLM"/>
    </source>
</evidence>
<gene>
    <name evidence="2" type="ORF">F8D52_20145</name>
</gene>
<dbReference type="NCBIfam" id="NF041635">
    <property type="entry name" value="STM3941_fam"/>
    <property type="match status" value="1"/>
</dbReference>
<name>A0A5N4BL79_9FLAO</name>
<dbReference type="InterPro" id="IPR048136">
    <property type="entry name" value="STM3941-like"/>
</dbReference>
<dbReference type="Proteomes" id="UP000326384">
    <property type="component" value="Unassembled WGS sequence"/>
</dbReference>
<reference evidence="2 3" key="1">
    <citation type="journal article" date="2019" name="Stand. Genomic Sci.">
        <title>Draft Whole-Genome Sequence of a Novel Chryseobacterium viscerum Strain Isolated from Fresh Water at Dripping Springs, New Mexico.</title>
        <authorList>
            <person name="Kyndt J.A."/>
            <person name="Moore T.C."/>
        </authorList>
    </citation>
    <scope>NUCLEOTIDE SEQUENCE [LARGE SCALE GENOMIC DNA]</scope>
    <source>
        <strain evidence="2 3">DPS</strain>
    </source>
</reference>
<keyword evidence="1" id="KW-0472">Membrane</keyword>
<comment type="caution">
    <text evidence="2">The sequence shown here is derived from an EMBL/GenBank/DDBJ whole genome shotgun (WGS) entry which is preliminary data.</text>
</comment>
<keyword evidence="1" id="KW-0812">Transmembrane</keyword>
<keyword evidence="3" id="KW-1185">Reference proteome</keyword>
<accession>A0A5N4BL79</accession>
<feature type="transmembrane region" description="Helical" evidence="1">
    <location>
        <begin position="12"/>
        <end position="32"/>
    </location>
</feature>
<evidence type="ECO:0000313" key="2">
    <source>
        <dbReference type="EMBL" id="KAB1228855.1"/>
    </source>
</evidence>
<organism evidence="2 3">
    <name type="scientific">Chryseobacterium viscerum</name>
    <dbReference type="NCBI Taxonomy" id="1037377"/>
    <lineage>
        <taxon>Bacteria</taxon>
        <taxon>Pseudomonadati</taxon>
        <taxon>Bacteroidota</taxon>
        <taxon>Flavobacteriia</taxon>
        <taxon>Flavobacteriales</taxon>
        <taxon>Weeksellaceae</taxon>
        <taxon>Chryseobacterium group</taxon>
        <taxon>Chryseobacterium</taxon>
    </lineage>
</organism>
<evidence type="ECO:0000313" key="3">
    <source>
        <dbReference type="Proteomes" id="UP000326384"/>
    </source>
</evidence>
<dbReference type="EMBL" id="VTPV01000015">
    <property type="protein sequence ID" value="KAB1228855.1"/>
    <property type="molecule type" value="Genomic_DNA"/>
</dbReference>
<evidence type="ECO:0000256" key="1">
    <source>
        <dbReference type="SAM" id="Phobius"/>
    </source>
</evidence>
<dbReference type="RefSeq" id="WP_152291092.1">
    <property type="nucleotide sequence ID" value="NZ_VTPV01000015.1"/>
</dbReference>
<protein>
    <recommendedName>
        <fullName evidence="4">GRAM domain-containing protein</fullName>
    </recommendedName>
</protein>
<sequence length="178" mass="19989">METKVIKSSNKKFLLSIIGSLIFIFLGGWLAINPEKFVSAIFKNTFFMRIAGIASLLFFGFVLLTIIKKRLSDKNMGIIINELGIIDNSSFVSVGLIKWEDIISIEKSNVLSTNFLLIKVNNPEHYINISTGVKSKLLNGNYKSYGTPISISSNFISCSFIQLEDTLLNSFEKYKLNN</sequence>